<dbReference type="EMBL" id="JAPDHF010000008">
    <property type="protein sequence ID" value="KAJ4013692.1"/>
    <property type="molecule type" value="Genomic_DNA"/>
</dbReference>
<name>A0A9W8U9Y3_9HYPO</name>
<protein>
    <recommendedName>
        <fullName evidence="1">F-box domain-containing protein</fullName>
    </recommendedName>
</protein>
<dbReference type="PROSITE" id="PS50181">
    <property type="entry name" value="FBOX"/>
    <property type="match status" value="1"/>
</dbReference>
<organism evidence="2 3">
    <name type="scientific">Fusarium irregulare</name>
    <dbReference type="NCBI Taxonomy" id="2494466"/>
    <lineage>
        <taxon>Eukaryota</taxon>
        <taxon>Fungi</taxon>
        <taxon>Dikarya</taxon>
        <taxon>Ascomycota</taxon>
        <taxon>Pezizomycotina</taxon>
        <taxon>Sordariomycetes</taxon>
        <taxon>Hypocreomycetidae</taxon>
        <taxon>Hypocreales</taxon>
        <taxon>Nectriaceae</taxon>
        <taxon>Fusarium</taxon>
        <taxon>Fusarium incarnatum-equiseti species complex</taxon>
    </lineage>
</organism>
<accession>A0A9W8U9Y3</accession>
<dbReference type="InterPro" id="IPR036404">
    <property type="entry name" value="Jacalin-like_lectin_dom_sf"/>
</dbReference>
<reference evidence="2" key="1">
    <citation type="submission" date="2022-10" db="EMBL/GenBank/DDBJ databases">
        <title>Fusarium specimens isolated from Avocado Roots.</title>
        <authorList>
            <person name="Stajich J."/>
            <person name="Roper C."/>
            <person name="Heimlech-Rivalta G."/>
        </authorList>
    </citation>
    <scope>NUCLEOTIDE SEQUENCE</scope>
    <source>
        <strain evidence="2">CF00143</strain>
    </source>
</reference>
<dbReference type="SUPFAM" id="SSF81383">
    <property type="entry name" value="F-box domain"/>
    <property type="match status" value="1"/>
</dbReference>
<dbReference type="InterPro" id="IPR036047">
    <property type="entry name" value="F-box-like_dom_sf"/>
</dbReference>
<keyword evidence="3" id="KW-1185">Reference proteome</keyword>
<feature type="domain" description="F-box" evidence="1">
    <location>
        <begin position="1"/>
        <end position="45"/>
    </location>
</feature>
<comment type="caution">
    <text evidence="2">The sequence shown here is derived from an EMBL/GenBank/DDBJ whole genome shotgun (WGS) entry which is preliminary data.</text>
</comment>
<evidence type="ECO:0000313" key="2">
    <source>
        <dbReference type="EMBL" id="KAJ4013692.1"/>
    </source>
</evidence>
<evidence type="ECO:0000259" key="1">
    <source>
        <dbReference type="PROSITE" id="PS50181"/>
    </source>
</evidence>
<dbReference type="OrthoDB" id="5105148at2759"/>
<proteinExistence type="predicted"/>
<evidence type="ECO:0000313" key="3">
    <source>
        <dbReference type="Proteomes" id="UP001152130"/>
    </source>
</evidence>
<dbReference type="AlphaFoldDB" id="A0A9W8U9Y3"/>
<sequence length="762" mass="86710">MLATLPKETLYDILMHLDDNDLNNTRLAYREAAVMTYSQTFWRERVFVKQPWISEFVLAADTSGVDWLLVYLLTEHILSRKFEQGYDEEDIANDEEKGRWNIPDLIPILHLENRERIWESCREMYLHAMKVKAEAPPRPELKAAFLHDVEMTPLVPLSIPPYSDHGLHLTMAPFLNSFNDLQDAQPIIIVHRHKNASFLAGIEVWCSETFEPGFKTAEIQIPPGDWLAAVIFTGSENPLNRHLDFGGDEKDYSFVVKGVKFLFLRSPSVQIGETEGEHRLFVPRNGTFPVGFAGDASKRSLVRLDNFAMICHPIAKAEGACLHRITGPPVTTFSRDPLATEYLWKNELPPPELHIERLFEDPIFRTPSCSLESLVFGTCDADLAKMTAIGVGAWQQGIEVVYTDGSRRGIGPGRVAMQYHSIDGPGGERIIACYPRRDPSEDRMSWWSLRFITNRNRHFIFGDGPFESSDTDRLPRKENHGRILMGLYGHWGRISGPKLQTDVIKQLQAIGGFSAYHDKFIRGDMLTDEADRFWCPSPPRGVQRLIGPVFGDPVNGEQRFNNKDESELSHYASVAWFDCSRPLKSIRVTFCRTSYDQRMPMASLVFNYSDGTSKSIGPTEFNPPQDPGFWREWCPCRLRPLAVPAVMIESPHYKHFDWDLNGAYLTGFTVYTGKYGDIERLRFLASDGSKTDTPGYRSGYKEEKHTVEFKDIRDGFSPALKVWYDHDGGVFFGARIIAAIQVMEIEKGRNDELIESFSGITT</sequence>
<dbReference type="InterPro" id="IPR001810">
    <property type="entry name" value="F-box_dom"/>
</dbReference>
<dbReference type="SUPFAM" id="SSF51101">
    <property type="entry name" value="Mannose-binding lectins"/>
    <property type="match status" value="1"/>
</dbReference>
<gene>
    <name evidence="2" type="ORF">NW766_005931</name>
</gene>
<dbReference type="Proteomes" id="UP001152130">
    <property type="component" value="Unassembled WGS sequence"/>
</dbReference>